<protein>
    <submittedName>
        <fullName evidence="1">Uncharacterized protein</fullName>
    </submittedName>
</protein>
<dbReference type="EMBL" id="GISG01218457">
    <property type="protein sequence ID" value="MBA4662789.1"/>
    <property type="molecule type" value="Transcribed_RNA"/>
</dbReference>
<accession>A0A7C9EI53</accession>
<reference evidence="1" key="2">
    <citation type="submission" date="2020-07" db="EMBL/GenBank/DDBJ databases">
        <authorList>
            <person name="Vera ALvarez R."/>
            <person name="Arias-Moreno D.M."/>
            <person name="Jimenez-Jacinto V."/>
            <person name="Jimenez-Bremont J.F."/>
            <person name="Swaminathan K."/>
            <person name="Moose S.P."/>
            <person name="Guerrero-Gonzalez M.L."/>
            <person name="Marino-Ramirez L."/>
            <person name="Landsman D."/>
            <person name="Rodriguez-Kessler M."/>
            <person name="Delgado-Sanchez P."/>
        </authorList>
    </citation>
    <scope>NUCLEOTIDE SEQUENCE</scope>
    <source>
        <tissue evidence="1">Cladode</tissue>
    </source>
</reference>
<proteinExistence type="predicted"/>
<dbReference type="EMBL" id="GISG01218456">
    <property type="protein sequence ID" value="MBA4662788.1"/>
    <property type="molecule type" value="Transcribed_RNA"/>
</dbReference>
<name>A0A7C9EI53_OPUST</name>
<dbReference type="AlphaFoldDB" id="A0A7C9EI53"/>
<organism evidence="1">
    <name type="scientific">Opuntia streptacantha</name>
    <name type="common">Prickly pear cactus</name>
    <name type="synonym">Opuntia cardona</name>
    <dbReference type="NCBI Taxonomy" id="393608"/>
    <lineage>
        <taxon>Eukaryota</taxon>
        <taxon>Viridiplantae</taxon>
        <taxon>Streptophyta</taxon>
        <taxon>Embryophyta</taxon>
        <taxon>Tracheophyta</taxon>
        <taxon>Spermatophyta</taxon>
        <taxon>Magnoliopsida</taxon>
        <taxon>eudicotyledons</taxon>
        <taxon>Gunneridae</taxon>
        <taxon>Pentapetalae</taxon>
        <taxon>Caryophyllales</taxon>
        <taxon>Cactineae</taxon>
        <taxon>Cactaceae</taxon>
        <taxon>Opuntioideae</taxon>
        <taxon>Opuntia</taxon>
    </lineage>
</organism>
<evidence type="ECO:0000313" key="1">
    <source>
        <dbReference type="EMBL" id="MBA4662788.1"/>
    </source>
</evidence>
<sequence length="124" mass="14495">MRQVLLFLTCYCLATRRDGNMIRQLSWCLEKVMWGCTREKFVHLCSYLKNLQRPQTPLTVRSCPFTLWKLHMVVTGKRGERKKRKQKLAFYASHVQLAIIQFVAPKIIGVGEVSGQLHRIDSLF</sequence>
<reference evidence="1" key="1">
    <citation type="journal article" date="2013" name="J. Plant Res.">
        <title>Effect of fungi and light on seed germination of three Opuntia species from semiarid lands of central Mexico.</title>
        <authorList>
            <person name="Delgado-Sanchez P."/>
            <person name="Jimenez-Bremont J.F."/>
            <person name="Guerrero-Gonzalez Mde L."/>
            <person name="Flores J."/>
        </authorList>
    </citation>
    <scope>NUCLEOTIDE SEQUENCE</scope>
    <source>
        <tissue evidence="1">Cladode</tissue>
    </source>
</reference>